<dbReference type="GO" id="GO:0020037">
    <property type="term" value="F:heme binding"/>
    <property type="evidence" value="ECO:0007669"/>
    <property type="project" value="InterPro"/>
</dbReference>
<comment type="PTM">
    <text evidence="8">Binds 1 heme c group covalently per subunit.</text>
</comment>
<dbReference type="PANTHER" id="PTHR40469:SF2">
    <property type="entry name" value="GALACTOSE-BINDING DOMAIN-LIKE SUPERFAMILY PROTEIN"/>
    <property type="match status" value="1"/>
</dbReference>
<protein>
    <recommendedName>
        <fullName evidence="1">Cytochrome c-551</fullName>
    </recommendedName>
    <alternativeName>
        <fullName evidence="7">Cytochrome c551</fullName>
    </alternativeName>
</protein>
<dbReference type="Pfam" id="PF00034">
    <property type="entry name" value="Cytochrom_C"/>
    <property type="match status" value="1"/>
</dbReference>
<dbReference type="InterPro" id="IPR009056">
    <property type="entry name" value="Cyt_c-like_dom"/>
</dbReference>
<dbReference type="EMBL" id="JAUOPB010000008">
    <property type="protein sequence ID" value="MDO6423074.1"/>
    <property type="molecule type" value="Genomic_DNA"/>
</dbReference>
<keyword evidence="9" id="KW-0732">Signal</keyword>
<evidence type="ECO:0000256" key="3">
    <source>
        <dbReference type="ARBA" id="ARBA00022617"/>
    </source>
</evidence>
<keyword evidence="3 8" id="KW-0349">Heme</keyword>
<feature type="binding site" description="covalent" evidence="8">
    <location>
        <position position="747"/>
    </location>
    <ligand>
        <name>heme c</name>
        <dbReference type="ChEBI" id="CHEBI:61717"/>
    </ligand>
</feature>
<feature type="domain" description="Cytochrome c" evidence="10">
    <location>
        <begin position="719"/>
        <end position="813"/>
    </location>
</feature>
<dbReference type="PROSITE" id="PS51257">
    <property type="entry name" value="PROKAR_LIPOPROTEIN"/>
    <property type="match status" value="1"/>
</dbReference>
<keyword evidence="6 8" id="KW-0408">Iron</keyword>
<gene>
    <name evidence="11" type="ORF">Q4521_11375</name>
</gene>
<feature type="binding site" description="covalent" evidence="8">
    <location>
        <position position="743"/>
    </location>
    <ligand>
        <name>heme c</name>
        <dbReference type="ChEBI" id="CHEBI:61717"/>
    </ligand>
</feature>
<keyword evidence="5" id="KW-0249">Electron transport</keyword>
<dbReference type="AlphaFoldDB" id="A0AAW7X682"/>
<comment type="caution">
    <text evidence="11">The sequence shown here is derived from an EMBL/GenBank/DDBJ whole genome shotgun (WGS) entry which is preliminary data.</text>
</comment>
<evidence type="ECO:0000256" key="9">
    <source>
        <dbReference type="SAM" id="SignalP"/>
    </source>
</evidence>
<dbReference type="Pfam" id="PF06283">
    <property type="entry name" value="ThuA"/>
    <property type="match status" value="1"/>
</dbReference>
<dbReference type="PRINTS" id="PR00606">
    <property type="entry name" value="CYTCHROMECID"/>
</dbReference>
<evidence type="ECO:0000313" key="11">
    <source>
        <dbReference type="EMBL" id="MDO6423074.1"/>
    </source>
</evidence>
<evidence type="ECO:0000256" key="2">
    <source>
        <dbReference type="ARBA" id="ARBA00022448"/>
    </source>
</evidence>
<evidence type="ECO:0000256" key="6">
    <source>
        <dbReference type="ARBA" id="ARBA00023004"/>
    </source>
</evidence>
<dbReference type="SUPFAM" id="SSF46626">
    <property type="entry name" value="Cytochrome c"/>
    <property type="match status" value="1"/>
</dbReference>
<dbReference type="GO" id="GO:0005506">
    <property type="term" value="F:iron ion binding"/>
    <property type="evidence" value="ECO:0007669"/>
    <property type="project" value="InterPro"/>
</dbReference>
<dbReference type="Gene3D" id="3.40.50.880">
    <property type="match status" value="1"/>
</dbReference>
<keyword evidence="4 8" id="KW-0479">Metal-binding</keyword>
<dbReference type="Gene3D" id="1.10.760.10">
    <property type="entry name" value="Cytochrome c-like domain"/>
    <property type="match status" value="1"/>
</dbReference>
<evidence type="ECO:0000256" key="8">
    <source>
        <dbReference type="PIRSR" id="PIRSR602324-1"/>
    </source>
</evidence>
<evidence type="ECO:0000313" key="12">
    <source>
        <dbReference type="Proteomes" id="UP001169760"/>
    </source>
</evidence>
<feature type="signal peptide" evidence="9">
    <location>
        <begin position="1"/>
        <end position="18"/>
    </location>
</feature>
<evidence type="ECO:0000256" key="1">
    <source>
        <dbReference type="ARBA" id="ARBA00021020"/>
    </source>
</evidence>
<organism evidence="11 12">
    <name type="scientific">Saccharophagus degradans</name>
    <dbReference type="NCBI Taxonomy" id="86304"/>
    <lineage>
        <taxon>Bacteria</taxon>
        <taxon>Pseudomonadati</taxon>
        <taxon>Pseudomonadota</taxon>
        <taxon>Gammaproteobacteria</taxon>
        <taxon>Cellvibrionales</taxon>
        <taxon>Cellvibrionaceae</taxon>
        <taxon>Saccharophagus</taxon>
    </lineage>
</organism>
<dbReference type="InterPro" id="IPR029010">
    <property type="entry name" value="ThuA-like"/>
</dbReference>
<reference evidence="11" key="1">
    <citation type="submission" date="2023-07" db="EMBL/GenBank/DDBJ databases">
        <title>Genome content predicts the carbon catabolic preferences of heterotrophic bacteria.</title>
        <authorList>
            <person name="Gralka M."/>
        </authorList>
    </citation>
    <scope>NUCLEOTIDE SEQUENCE</scope>
    <source>
        <strain evidence="11">I3M17_2</strain>
    </source>
</reference>
<dbReference type="Gene3D" id="2.120.10.30">
    <property type="entry name" value="TolB, C-terminal domain"/>
    <property type="match status" value="1"/>
</dbReference>
<name>A0AAW7X682_9GAMM</name>
<dbReference type="InterPro" id="IPR036909">
    <property type="entry name" value="Cyt_c-like_dom_sf"/>
</dbReference>
<evidence type="ECO:0000256" key="4">
    <source>
        <dbReference type="ARBA" id="ARBA00022723"/>
    </source>
</evidence>
<evidence type="ECO:0000259" key="10">
    <source>
        <dbReference type="PROSITE" id="PS51007"/>
    </source>
</evidence>
<evidence type="ECO:0000256" key="7">
    <source>
        <dbReference type="ARBA" id="ARBA00031244"/>
    </source>
</evidence>
<proteinExistence type="predicted"/>
<dbReference type="SUPFAM" id="SSF52317">
    <property type="entry name" value="Class I glutamine amidotransferase-like"/>
    <property type="match status" value="1"/>
</dbReference>
<feature type="binding site" description="covalent" evidence="8">
    <location>
        <position position="792"/>
    </location>
    <ligand>
        <name>heme c</name>
        <dbReference type="ChEBI" id="CHEBI:61717"/>
    </ligand>
</feature>
<feature type="chain" id="PRO_5044026652" description="Cytochrome c-551" evidence="9">
    <location>
        <begin position="19"/>
        <end position="813"/>
    </location>
</feature>
<accession>A0AAW7X682</accession>
<keyword evidence="2" id="KW-0813">Transport</keyword>
<evidence type="ECO:0000256" key="5">
    <source>
        <dbReference type="ARBA" id="ARBA00022982"/>
    </source>
</evidence>
<dbReference type="InterPro" id="IPR011042">
    <property type="entry name" value="6-blade_b-propeller_TolB-like"/>
</dbReference>
<dbReference type="InterPro" id="IPR029062">
    <property type="entry name" value="Class_I_gatase-like"/>
</dbReference>
<dbReference type="RefSeq" id="WP_303492856.1">
    <property type="nucleotide sequence ID" value="NZ_JAUOPB010000008.1"/>
</dbReference>
<dbReference type="InterPro" id="IPR002324">
    <property type="entry name" value="Cyt_c_ID"/>
</dbReference>
<dbReference type="PROSITE" id="PS51007">
    <property type="entry name" value="CYTC"/>
    <property type="match status" value="1"/>
</dbReference>
<dbReference type="InterPro" id="IPR011041">
    <property type="entry name" value="Quinoprot_gluc/sorb_DH_b-prop"/>
</dbReference>
<dbReference type="GO" id="GO:0009055">
    <property type="term" value="F:electron transfer activity"/>
    <property type="evidence" value="ECO:0007669"/>
    <property type="project" value="InterPro"/>
</dbReference>
<dbReference type="Pfam" id="PF07995">
    <property type="entry name" value="GSDH"/>
    <property type="match status" value="1"/>
</dbReference>
<sequence>MKTCLLRGCFIVMAVLVAACGQDKFNNAAAATEKNAKRDATILVFSKTTGYRHESIETGIEAINTIARKKGYRVIATEDASYFVDEKLKDIDALVFLNTTGDVLDNLQQIAMERYIQAGGGFVGVHAAADTEWNGDWFWYRNLVGGVFKSHPDTPSNVQQAMVSVVDADFAASEALPKTFALADEWYNFRDLYEFTNHVLTVDESSYQGGEHGDYHPIAWYHNYDGGRAFYTGLGHAKTTYKDANFLAHLEGGLAYAIGDGTPKNYSNVRPYDTQLERTVLLDHLNEPISFDFLPNGDVLLAERPGNLKIIDGKTHKATDLGFAKDIAFLSHEEMGLVGVAVDPNFATTGWVYTYYTAFTKSNDVIARIARFDVKNQTINFDKKTTIIEWPVEKNCCHMGGDLAFTPTGELFIATGDNTSPRDQDGFNPVDFREGLRMNDALRTSGNTSDLRGKILRIKPLPEGGYAIPKGNLFSNANEGRPEIYAMGTRNAFTLTYDAKTGDVFYGDVGPDASDDNPTRGPRGYDEINRLTGPAHMGWPWVIGDNYPYVKYDFVAKRSTGEVFDPQNLINYSPNNTGAKKVPAAQAPLIWYPYGNSEQFPEVGSGGRTALVADVYRADQFPAATRLPEYYDGKLFIVEFMRNWVKVVTFDENNGVRKIEPFAPQISYVLPIDARFGPDGALYVLEYGSAWFKENTDAQLSRITFNPNNQAAAVTAVQTEAAAGHQFADVPHAGEALAKNNGCMACHKLDSASVGPAFKQVAAKYKDDPNAVAYLVDKIAKGGGGVWGPASMPPFAYLDEASRQTLAEYVLSR</sequence>
<dbReference type="InterPro" id="IPR012938">
    <property type="entry name" value="Glc/Sorbosone_DH"/>
</dbReference>
<dbReference type="PANTHER" id="PTHR40469">
    <property type="entry name" value="SECRETED GLYCOSYL HYDROLASE"/>
    <property type="match status" value="1"/>
</dbReference>
<dbReference type="SUPFAM" id="SSF50952">
    <property type="entry name" value="Soluble quinoprotein glucose dehydrogenase"/>
    <property type="match status" value="1"/>
</dbReference>
<dbReference type="Proteomes" id="UP001169760">
    <property type="component" value="Unassembled WGS sequence"/>
</dbReference>